<dbReference type="AlphaFoldDB" id="A0A0S7BMJ9"/>
<dbReference type="Pfam" id="PF01300">
    <property type="entry name" value="Sua5_yciO_yrdC"/>
    <property type="match status" value="1"/>
</dbReference>
<dbReference type="Pfam" id="PF22521">
    <property type="entry name" value="HypF_C_2"/>
    <property type="match status" value="1"/>
</dbReference>
<feature type="active site" evidence="9">
    <location>
        <position position="41"/>
    </location>
</feature>
<dbReference type="SUPFAM" id="SSF55821">
    <property type="entry name" value="YrdC/RibB"/>
    <property type="match status" value="1"/>
</dbReference>
<dbReference type="Pfam" id="PF07503">
    <property type="entry name" value="zf-HYPF"/>
    <property type="match status" value="2"/>
</dbReference>
<dbReference type="Gene3D" id="3.30.420.40">
    <property type="match status" value="1"/>
</dbReference>
<accession>A0A0S7BMJ9</accession>
<dbReference type="InterPro" id="IPR055128">
    <property type="entry name" value="HypF_C_2"/>
</dbReference>
<organism evidence="12">
    <name type="scientific">Longilinea arvoryzae</name>
    <dbReference type="NCBI Taxonomy" id="360412"/>
    <lineage>
        <taxon>Bacteria</taxon>
        <taxon>Bacillati</taxon>
        <taxon>Chloroflexota</taxon>
        <taxon>Anaerolineae</taxon>
        <taxon>Anaerolineales</taxon>
        <taxon>Anaerolineaceae</taxon>
        <taxon>Longilinea</taxon>
    </lineage>
</organism>
<dbReference type="Pfam" id="PF17788">
    <property type="entry name" value="HypF_C"/>
    <property type="match status" value="1"/>
</dbReference>
<evidence type="ECO:0000256" key="2">
    <source>
        <dbReference type="ARBA" id="ARBA00008097"/>
    </source>
</evidence>
<sequence length="763" mass="84933">MTAQELVGLRIRVRGIVQGVGFRPFVYGLAVKNNLTGWVRNTSSGVEIEINGSPAGVQVFCEHLQNNPPPLARIDEIATEEIAPNGAVKFEILDSKPQPGEFIPVSPDMATCADCRRELFDPSDRRYRYPFINCTNCGPRFTIIKDIPYDRPKTTMAPFAMCPDCESEYHDPLNRRFHAQPVACSDCGPQVWFTAGGKKLAEREDAIQMARRWLRDGKILAIKGLGGFHLACDATNAIAVDELRRRKKRSDKAFALMATSLEAIQKYCRIEPSERKLLESPQAPIVLLEKRADPGIAPQVAPGQRTLGIMLPYTPIHLLLLEPEAGYPDVLVMTSGNLSEEPIAYQDGDADERLSALADGFLLHNREIHMRTDDSVLCVFADRPYFMRRARGYAPDPIQLGGNLPPILATGAELKNTFCLTNRDYAFLSHHIGDLENYETLRSFEEGIEHYQRLFRVKPELLACDLHPNYLATRYAQERAQREGLPLVQIQHHHAHLAACLADNRWTSDEPVIGLSLDGTGYGTDGAIWGGEVLLGGYTGYQRLFHLKYAPLAGGDLSVRKPARMALAHLWAVGREWEPDLPPAEDLCMEERTALRGQLEHHLNTPNTSSMGRLFDAASALMGIRQTATYEGQAAIEMEARVDRAETKRYTFDLRADEIDPSPMWDELIADWRAGVSQPRMAARFHNGVAVVLLEACQNVRQRTGCRVVALSGGVWQNITLLGRTIDLLRQAGFEVLHHQRVPTNDGGLALGQALIAARSQVN</sequence>
<feature type="active site" evidence="9">
    <location>
        <position position="23"/>
    </location>
</feature>
<evidence type="ECO:0000259" key="10">
    <source>
        <dbReference type="PROSITE" id="PS51160"/>
    </source>
</evidence>
<evidence type="ECO:0000256" key="8">
    <source>
        <dbReference type="PIRNR" id="PIRNR006256"/>
    </source>
</evidence>
<gene>
    <name evidence="12" type="ORF">LARV_02718</name>
</gene>
<keyword evidence="5" id="KW-0863">Zinc-finger</keyword>
<keyword evidence="13" id="KW-1185">Reference proteome</keyword>
<comment type="pathway">
    <text evidence="1">Protein modification; [NiFe] hydrogenase maturation.</text>
</comment>
<dbReference type="GO" id="GO:0016874">
    <property type="term" value="F:ligase activity"/>
    <property type="evidence" value="ECO:0007669"/>
    <property type="project" value="UniProtKB-UniRule"/>
</dbReference>
<dbReference type="OrthoDB" id="9808093at2"/>
<dbReference type="Gene3D" id="3.30.110.120">
    <property type="match status" value="1"/>
</dbReference>
<dbReference type="GO" id="GO:0008270">
    <property type="term" value="F:zinc ion binding"/>
    <property type="evidence" value="ECO:0007669"/>
    <property type="project" value="UniProtKB-KW"/>
</dbReference>
<keyword evidence="12" id="KW-0808">Transferase</keyword>
<dbReference type="InterPro" id="IPR017968">
    <property type="entry name" value="Acylphosphatase_CS"/>
</dbReference>
<evidence type="ECO:0000313" key="13">
    <source>
        <dbReference type="Proteomes" id="UP000055060"/>
    </source>
</evidence>
<dbReference type="EMBL" id="DF967972">
    <property type="protein sequence ID" value="GAP14938.1"/>
    <property type="molecule type" value="Genomic_DNA"/>
</dbReference>
<dbReference type="GO" id="GO:0051604">
    <property type="term" value="P:protein maturation"/>
    <property type="evidence" value="ECO:0007669"/>
    <property type="project" value="TreeGrafter"/>
</dbReference>
<evidence type="ECO:0000259" key="11">
    <source>
        <dbReference type="PROSITE" id="PS51163"/>
    </source>
</evidence>
<dbReference type="Proteomes" id="UP000055060">
    <property type="component" value="Unassembled WGS sequence"/>
</dbReference>
<keyword evidence="9" id="KW-0378">Hydrolase</keyword>
<comment type="similarity">
    <text evidence="2 8">Belongs to the carbamoyltransferase HypF family.</text>
</comment>
<dbReference type="PROSITE" id="PS00150">
    <property type="entry name" value="ACYLPHOSPHATASE_1"/>
    <property type="match status" value="1"/>
</dbReference>
<dbReference type="GO" id="GO:0003725">
    <property type="term" value="F:double-stranded RNA binding"/>
    <property type="evidence" value="ECO:0007669"/>
    <property type="project" value="InterPro"/>
</dbReference>
<dbReference type="PANTHER" id="PTHR42959">
    <property type="entry name" value="CARBAMOYLTRANSFERASE"/>
    <property type="match status" value="1"/>
</dbReference>
<dbReference type="FunFam" id="3.30.420.40:FF:000124">
    <property type="entry name" value="Carbamoyltransferase HypF"/>
    <property type="match status" value="1"/>
</dbReference>
<dbReference type="InterPro" id="IPR051060">
    <property type="entry name" value="Carbamoyltrans_HypF-like"/>
</dbReference>
<dbReference type="PIRSF" id="PIRSF006256">
    <property type="entry name" value="CMPcnvr_hdrg_mat"/>
    <property type="match status" value="1"/>
</dbReference>
<dbReference type="Pfam" id="PF00708">
    <property type="entry name" value="Acylphosphatase"/>
    <property type="match status" value="1"/>
</dbReference>
<keyword evidence="6" id="KW-0862">Zinc</keyword>
<dbReference type="Gene3D" id="3.30.420.360">
    <property type="match status" value="1"/>
</dbReference>
<proteinExistence type="inferred from homology"/>
<protein>
    <recommendedName>
        <fullName evidence="8">Carbamoyltransferase</fullName>
        <ecNumber evidence="8">6.2.-.-</ecNumber>
    </recommendedName>
</protein>
<keyword evidence="4" id="KW-0479">Metal-binding</keyword>
<comment type="catalytic activity">
    <reaction evidence="9">
        <text>an acyl phosphate + H2O = a carboxylate + phosphate + H(+)</text>
        <dbReference type="Rhea" id="RHEA:14965"/>
        <dbReference type="ChEBI" id="CHEBI:15377"/>
        <dbReference type="ChEBI" id="CHEBI:15378"/>
        <dbReference type="ChEBI" id="CHEBI:29067"/>
        <dbReference type="ChEBI" id="CHEBI:43474"/>
        <dbReference type="ChEBI" id="CHEBI:59918"/>
        <dbReference type="EC" id="3.6.1.7"/>
    </reaction>
</comment>
<evidence type="ECO:0000256" key="1">
    <source>
        <dbReference type="ARBA" id="ARBA00004711"/>
    </source>
</evidence>
<dbReference type="GO" id="GO:0016743">
    <property type="term" value="F:carboxyl- or carbamoyltransferase activity"/>
    <property type="evidence" value="ECO:0007669"/>
    <property type="project" value="UniProtKB-UniRule"/>
</dbReference>
<evidence type="ECO:0000256" key="3">
    <source>
        <dbReference type="ARBA" id="ARBA00022598"/>
    </source>
</evidence>
<feature type="domain" description="YrdC-like" evidence="11">
    <location>
        <begin position="204"/>
        <end position="392"/>
    </location>
</feature>
<feature type="domain" description="Acylphosphatase-like" evidence="10">
    <location>
        <begin position="8"/>
        <end position="94"/>
    </location>
</feature>
<dbReference type="NCBIfam" id="TIGR00143">
    <property type="entry name" value="hypF"/>
    <property type="match status" value="1"/>
</dbReference>
<reference evidence="12" key="1">
    <citation type="submission" date="2015-07" db="EMBL/GenBank/DDBJ databases">
        <title>Draft Genome Sequences of Anaerolinea thermolimosa IMO-1, Bellilinea caldifistulae GOMI-1, Leptolinea tardivitalis YMTK-2, Levilinea saccharolytica KIBI-1,Longilinea arvoryzae KOME-1, Previously Described as Members of the Anaerolineaceae (Chloroflexi).</title>
        <authorList>
            <person name="Sekiguchi Y."/>
            <person name="Ohashi A."/>
            <person name="Matsuura N."/>
            <person name="Tourlousse M.D."/>
        </authorList>
    </citation>
    <scope>NUCLEOTIDE SEQUENCE [LARGE SCALE GENOMIC DNA]</scope>
    <source>
        <strain evidence="12">KOME-1</strain>
    </source>
</reference>
<evidence type="ECO:0000256" key="4">
    <source>
        <dbReference type="ARBA" id="ARBA00022723"/>
    </source>
</evidence>
<dbReference type="RefSeq" id="WP_075074152.1">
    <property type="nucleotide sequence ID" value="NZ_DF967972.1"/>
</dbReference>
<comment type="catalytic activity">
    <reaction evidence="7">
        <text>C-terminal L-cysteinyl-[HypE protein] + carbamoyl phosphate + ATP + H2O = C-terminal S-carboxamide-L-cysteinyl-[HypE protein] + AMP + phosphate + diphosphate + H(+)</text>
        <dbReference type="Rhea" id="RHEA:55636"/>
        <dbReference type="Rhea" id="RHEA-COMP:14247"/>
        <dbReference type="Rhea" id="RHEA-COMP:14392"/>
        <dbReference type="ChEBI" id="CHEBI:15377"/>
        <dbReference type="ChEBI" id="CHEBI:15378"/>
        <dbReference type="ChEBI" id="CHEBI:30616"/>
        <dbReference type="ChEBI" id="CHEBI:33019"/>
        <dbReference type="ChEBI" id="CHEBI:43474"/>
        <dbReference type="ChEBI" id="CHEBI:58228"/>
        <dbReference type="ChEBI" id="CHEBI:76913"/>
        <dbReference type="ChEBI" id="CHEBI:139126"/>
        <dbReference type="ChEBI" id="CHEBI:456215"/>
    </reaction>
</comment>
<dbReference type="InterPro" id="IPR001792">
    <property type="entry name" value="Acylphosphatase-like_dom"/>
</dbReference>
<dbReference type="InterPro" id="IPR036046">
    <property type="entry name" value="Acylphosphatase-like_dom_sf"/>
</dbReference>
<name>A0A0S7BMJ9_9CHLR</name>
<dbReference type="PROSITE" id="PS51163">
    <property type="entry name" value="YRDC"/>
    <property type="match status" value="1"/>
</dbReference>
<dbReference type="InterPro" id="IPR041440">
    <property type="entry name" value="HypF_C"/>
</dbReference>
<dbReference type="UniPathway" id="UPA00335"/>
<dbReference type="InterPro" id="IPR004421">
    <property type="entry name" value="Carbamoyltransferase_HypF"/>
</dbReference>
<dbReference type="STRING" id="360412.LARV_02718"/>
<evidence type="ECO:0000256" key="5">
    <source>
        <dbReference type="ARBA" id="ARBA00022771"/>
    </source>
</evidence>
<dbReference type="InterPro" id="IPR017945">
    <property type="entry name" value="DHBP_synth_RibB-like_a/b_dom"/>
</dbReference>
<dbReference type="InterPro" id="IPR006070">
    <property type="entry name" value="Sua5-like_dom"/>
</dbReference>
<dbReference type="GO" id="GO:0003998">
    <property type="term" value="F:acylphosphatase activity"/>
    <property type="evidence" value="ECO:0007669"/>
    <property type="project" value="UniProtKB-EC"/>
</dbReference>
<dbReference type="PROSITE" id="PS51160">
    <property type="entry name" value="ACYLPHOSPHATASE_3"/>
    <property type="match status" value="1"/>
</dbReference>
<dbReference type="EC" id="6.2.-.-" evidence="8"/>
<evidence type="ECO:0000313" key="12">
    <source>
        <dbReference type="EMBL" id="GAP14938.1"/>
    </source>
</evidence>
<keyword evidence="3" id="KW-0436">Ligase</keyword>
<dbReference type="SUPFAM" id="SSF54975">
    <property type="entry name" value="Acylphosphatase/BLUF domain-like"/>
    <property type="match status" value="1"/>
</dbReference>
<evidence type="ECO:0000256" key="6">
    <source>
        <dbReference type="ARBA" id="ARBA00022833"/>
    </source>
</evidence>
<evidence type="ECO:0000256" key="9">
    <source>
        <dbReference type="PROSITE-ProRule" id="PRU00520"/>
    </source>
</evidence>
<evidence type="ECO:0000256" key="7">
    <source>
        <dbReference type="ARBA" id="ARBA00048220"/>
    </source>
</evidence>
<dbReference type="Gene3D" id="3.90.870.50">
    <property type="match status" value="1"/>
</dbReference>
<dbReference type="PANTHER" id="PTHR42959:SF1">
    <property type="entry name" value="CARBAMOYLTRANSFERASE HYPF"/>
    <property type="match status" value="1"/>
</dbReference>
<dbReference type="InterPro" id="IPR011125">
    <property type="entry name" value="Znf_HypF"/>
</dbReference>